<evidence type="ECO:0000313" key="1">
    <source>
        <dbReference type="EMBL" id="XDJ01086.1"/>
    </source>
</evidence>
<evidence type="ECO:0008006" key="2">
    <source>
        <dbReference type="Google" id="ProtNLM"/>
    </source>
</evidence>
<accession>A0AB39C3D0</accession>
<reference evidence="1" key="1">
    <citation type="submission" date="2024-06" db="EMBL/GenBank/DDBJ databases">
        <title>This phage originates from the Bacteriophage catalogue of the Bacteriophage Competence Centre, Department of Microbiology und Biotechnology, Max Rubner-Institut, Kiel, Germany.</title>
        <authorList>
            <person name="Sprotte S."/>
            <person name="Brinks E."/>
            <person name="Hille F."/>
        </authorList>
    </citation>
    <scope>NUCLEOTIDE SEQUENCE</scope>
</reference>
<protein>
    <recommendedName>
        <fullName evidence="2">Phage protein</fullName>
    </recommendedName>
</protein>
<organism evidence="1">
    <name type="scientific">Klebsiella phage PMBT64</name>
    <dbReference type="NCBI Taxonomy" id="3229740"/>
    <lineage>
        <taxon>Viruses</taxon>
        <taxon>Duplodnaviria</taxon>
        <taxon>Heunggongvirae</taxon>
        <taxon>Uroviricota</taxon>
        <taxon>Caudoviricetes</taxon>
    </lineage>
</organism>
<proteinExistence type="predicted"/>
<dbReference type="EMBL" id="PP926510">
    <property type="protein sequence ID" value="XDJ01086.1"/>
    <property type="molecule type" value="Genomic_DNA"/>
</dbReference>
<sequence length="41" mass="4747">MIKRAVSRSAAFSCVRRPNVWPDGVKRDSVPFRPVVFDSRR</sequence>
<name>A0AB39C3D0_9CAUD</name>